<evidence type="ECO:0000256" key="1">
    <source>
        <dbReference type="SAM" id="MobiDB-lite"/>
    </source>
</evidence>
<evidence type="ECO:0000313" key="3">
    <source>
        <dbReference type="EMBL" id="MBA9001676.1"/>
    </source>
</evidence>
<protein>
    <recommendedName>
        <fullName evidence="2">DUF4132 domain-containing protein</fullName>
    </recommendedName>
</protein>
<dbReference type="RefSeq" id="WP_182703904.1">
    <property type="nucleotide sequence ID" value="NZ_JACJII010000001.1"/>
</dbReference>
<organism evidence="3 4">
    <name type="scientific">Thermomonospora cellulosilytica</name>
    <dbReference type="NCBI Taxonomy" id="1411118"/>
    <lineage>
        <taxon>Bacteria</taxon>
        <taxon>Bacillati</taxon>
        <taxon>Actinomycetota</taxon>
        <taxon>Actinomycetes</taxon>
        <taxon>Streptosporangiales</taxon>
        <taxon>Thermomonosporaceae</taxon>
        <taxon>Thermomonospora</taxon>
    </lineage>
</organism>
<evidence type="ECO:0000259" key="2">
    <source>
        <dbReference type="Pfam" id="PF13569"/>
    </source>
</evidence>
<dbReference type="EMBL" id="JACJII010000001">
    <property type="protein sequence ID" value="MBA9001676.1"/>
    <property type="molecule type" value="Genomic_DNA"/>
</dbReference>
<comment type="caution">
    <text evidence="3">The sequence shown here is derived from an EMBL/GenBank/DDBJ whole genome shotgun (WGS) entry which is preliminary data.</text>
</comment>
<dbReference type="InterPro" id="IPR025406">
    <property type="entry name" value="DUF4132"/>
</dbReference>
<gene>
    <name evidence="3" type="ORF">HNR21_000558</name>
</gene>
<sequence>MGIPGASDEDVLTIPDAWRERLHPRRGGVPGRRIDVREEAPDVIARMIAEGRDDLEKIFGHPNGDPDLAGRARAYCAGHADPAGAAVTAVELVEWNPNVTDAVVDCWVLAHGLAFAASACAEMADVRVDEAVHRGKPGEWTLWQVAECAERLRVLLAAADEGDYAEAVERLAGSRRTPLQRLLVSYLVPTRQDWVDECCQDPPVDTYGRWWLLCALGSEEQLGEWARLDRFRPGVAETLAEGVGTAAAPLLADALDRLDLIDRDRGQVLDVLAALPGGRPFELLMERAGRWLVPGALRTAMKRFPVRTVRLLAGRADGDAMAAILLAEHLRAHPGLGEAVLAELPSPGREVVGRLLEEGRRRPEAAVSELPAPLADPSWKRAPRPRPVIKGLTPPGGRELLWEPDERRRWLDERPRFGPHYRRSGPMGPGVTPKFEEYDPIPEWLADHCAGRELYTPYELELFVDGPPDRIRPLLADWSYDFRSLTRYDLGEGDDRDIALRALRYLVAVYEMDAFPAVLAIARTDVGGAGGALMPFRDVEVARLMADRLMRVPSAGEAARAWLRRHGAAAVALLVPDALGRAGRPRQSAEAALHFLASAMGADGVVEAARVHGDEAATAIKALLALGRDEVVPRKIPSVGRWADPEALPQVLLRGRERALPAAAIPDLLTLLAMSPPEGGDPELAAVLEVCDPASLASFGWALFGLWQQAGAPARDGWVMTALGRLGDDGTVRRLVPLIRAWPGQGGHAKAVKGLDALALIGTDTALAELSGIAQRVPFKALKARAREKMEQVAAGLGLTGEQLADRLVPDFGLAADGTLTLDYGPRRFTVGFDEALKPQVTGPDGKARKTLPKPGAKDDPELAPAAYARFAELKKGVRTVASDQVRRLEAAMVTGRRWTCGEFRRHVVGHPLVWHIARRLVWITGDGVTFRLAEDRTFADVDDEELTLPERATVSVAHPVRLGESLTAWREVFDDYALVQPFPQLHRPVHALADEERESGRLARFEGITVPWGKVLGLTRRGWERGVPQDNGSEWWITRALPGGGVVEIDLNPGIAVGAADLLDEDQTLEAVSICDRPGDHWRRRPTSRGFGDLDPVTASEILLDLTDLVTPSS</sequence>
<reference evidence="3 4" key="1">
    <citation type="submission" date="2020-08" db="EMBL/GenBank/DDBJ databases">
        <title>Sequencing the genomes of 1000 actinobacteria strains.</title>
        <authorList>
            <person name="Klenk H.-P."/>
        </authorList>
    </citation>
    <scope>NUCLEOTIDE SEQUENCE [LARGE SCALE GENOMIC DNA]</scope>
    <source>
        <strain evidence="3 4">DSM 45823</strain>
    </source>
</reference>
<feature type="region of interest" description="Disordered" evidence="1">
    <location>
        <begin position="840"/>
        <end position="859"/>
    </location>
</feature>
<evidence type="ECO:0000313" key="4">
    <source>
        <dbReference type="Proteomes" id="UP000539313"/>
    </source>
</evidence>
<dbReference type="Pfam" id="PF13569">
    <property type="entry name" value="DUF4132"/>
    <property type="match status" value="1"/>
</dbReference>
<keyword evidence="4" id="KW-1185">Reference proteome</keyword>
<dbReference type="Proteomes" id="UP000539313">
    <property type="component" value="Unassembled WGS sequence"/>
</dbReference>
<feature type="domain" description="DUF4132" evidence="2">
    <location>
        <begin position="846"/>
        <end position="1024"/>
    </location>
</feature>
<name>A0A7W3MTN2_9ACTN</name>
<dbReference type="AlphaFoldDB" id="A0A7W3MTN2"/>
<proteinExistence type="predicted"/>
<accession>A0A7W3MTN2</accession>